<organism evidence="1">
    <name type="scientific">marine metagenome</name>
    <dbReference type="NCBI Taxonomy" id="408172"/>
    <lineage>
        <taxon>unclassified sequences</taxon>
        <taxon>metagenomes</taxon>
        <taxon>ecological metagenomes</taxon>
    </lineage>
</organism>
<dbReference type="PANTHER" id="PTHR35446:SF2">
    <property type="entry name" value="CARBOXYMUCONOLACTONE DECARBOXYLASE-LIKE DOMAIN-CONTAINING PROTEIN"/>
    <property type="match status" value="1"/>
</dbReference>
<reference evidence="1" key="1">
    <citation type="submission" date="2018-05" db="EMBL/GenBank/DDBJ databases">
        <authorList>
            <person name="Lanie J.A."/>
            <person name="Ng W.-L."/>
            <person name="Kazmierczak K.M."/>
            <person name="Andrzejewski T.M."/>
            <person name="Davidsen T.M."/>
            <person name="Wayne K.J."/>
            <person name="Tettelin H."/>
            <person name="Glass J.I."/>
            <person name="Rusch D."/>
            <person name="Podicherti R."/>
            <person name="Tsui H.-C.T."/>
            <person name="Winkler M.E."/>
        </authorList>
    </citation>
    <scope>NUCLEOTIDE SEQUENCE</scope>
</reference>
<dbReference type="EMBL" id="UINC01003877">
    <property type="protein sequence ID" value="SVA09992.1"/>
    <property type="molecule type" value="Genomic_DNA"/>
</dbReference>
<dbReference type="AlphaFoldDB" id="A0A381T186"/>
<evidence type="ECO:0000313" key="1">
    <source>
        <dbReference type="EMBL" id="SVA09992.1"/>
    </source>
</evidence>
<dbReference type="InterPro" id="IPR029032">
    <property type="entry name" value="AhpD-like"/>
</dbReference>
<accession>A0A381T186</accession>
<feature type="non-terminal residue" evidence="1">
    <location>
        <position position="1"/>
    </location>
</feature>
<dbReference type="Gene3D" id="1.20.1290.10">
    <property type="entry name" value="AhpD-like"/>
    <property type="match status" value="1"/>
</dbReference>
<evidence type="ECO:0008006" key="2">
    <source>
        <dbReference type="Google" id="ProtNLM"/>
    </source>
</evidence>
<proteinExistence type="predicted"/>
<name>A0A381T186_9ZZZZ</name>
<gene>
    <name evidence="1" type="ORF">METZ01_LOCUS62846</name>
</gene>
<dbReference type="PANTHER" id="PTHR35446">
    <property type="entry name" value="SI:CH211-175M2.5"/>
    <property type="match status" value="1"/>
</dbReference>
<dbReference type="NCBIfam" id="TIGR01926">
    <property type="entry name" value="peroxid_rel"/>
    <property type="match status" value="1"/>
</dbReference>
<sequence length="101" mass="11183">VAHHRRGLRRLLRDDGLADAVEADWRSAPISDQRRAMLEYAILLTTSPGKVTEADIDALRTAGFSDRDILDIAEVTAYYAYANRIADGLGITAEPWIPDES</sequence>
<protein>
    <recommendedName>
        <fullName evidence="2">Peroxidase</fullName>
    </recommendedName>
</protein>
<dbReference type="InterPro" id="IPR010195">
    <property type="entry name" value="Uncharacterised_peroxidase-rel"/>
</dbReference>
<dbReference type="SUPFAM" id="SSF69118">
    <property type="entry name" value="AhpD-like"/>
    <property type="match status" value="1"/>
</dbReference>